<accession>A0A2J6RFJ8</accession>
<dbReference type="AlphaFoldDB" id="A0A2J6RFJ8"/>
<organism evidence="1 2">
    <name type="scientific">Hyaloscypha variabilis (strain UAMH 11265 / GT02V1 / F)</name>
    <name type="common">Meliniomyces variabilis</name>
    <dbReference type="NCBI Taxonomy" id="1149755"/>
    <lineage>
        <taxon>Eukaryota</taxon>
        <taxon>Fungi</taxon>
        <taxon>Dikarya</taxon>
        <taxon>Ascomycota</taxon>
        <taxon>Pezizomycotina</taxon>
        <taxon>Leotiomycetes</taxon>
        <taxon>Helotiales</taxon>
        <taxon>Hyaloscyphaceae</taxon>
        <taxon>Hyaloscypha</taxon>
        <taxon>Hyaloscypha variabilis</taxon>
    </lineage>
</organism>
<name>A0A2J6RFJ8_HYAVF</name>
<protein>
    <submittedName>
        <fullName evidence="1">Uncharacterized protein</fullName>
    </submittedName>
</protein>
<sequence>MIRALEEKYKKATDWMSRKQSKNVRHPATREDFITRFRGNGKEEAEHPWLPAAELDPNIPDILMRAWDEISQCQIRDYRVGCLSGSSACMLDTFAKRKLALTRHSDWGNRFKTPFISSSSSLHEIAKERVPHFQQRQFKKGIKDNTKLTLFNTRARRALGKPVLRLKDELLYHNVRTKYGDPRFTAGSFFENEYLLPFSAGPDEIIGTWAWHQVEAWIKNNHSNFQGWYEQVGLPAFKEHERLKLGGLPNKCKASCDCCGQ</sequence>
<dbReference type="OrthoDB" id="3483554at2759"/>
<proteinExistence type="predicted"/>
<evidence type="ECO:0000313" key="2">
    <source>
        <dbReference type="Proteomes" id="UP000235786"/>
    </source>
</evidence>
<evidence type="ECO:0000313" key="1">
    <source>
        <dbReference type="EMBL" id="PMD37292.1"/>
    </source>
</evidence>
<gene>
    <name evidence="1" type="ORF">L207DRAFT_531603</name>
</gene>
<keyword evidence="2" id="KW-1185">Reference proteome</keyword>
<dbReference type="Proteomes" id="UP000235786">
    <property type="component" value="Unassembled WGS sequence"/>
</dbReference>
<dbReference type="EMBL" id="KZ613949">
    <property type="protein sequence ID" value="PMD37292.1"/>
    <property type="molecule type" value="Genomic_DNA"/>
</dbReference>
<reference evidence="1 2" key="1">
    <citation type="submission" date="2016-04" db="EMBL/GenBank/DDBJ databases">
        <title>A degradative enzymes factory behind the ericoid mycorrhizal symbiosis.</title>
        <authorList>
            <consortium name="DOE Joint Genome Institute"/>
            <person name="Martino E."/>
            <person name="Morin E."/>
            <person name="Grelet G."/>
            <person name="Kuo A."/>
            <person name="Kohler A."/>
            <person name="Daghino S."/>
            <person name="Barry K."/>
            <person name="Choi C."/>
            <person name="Cichocki N."/>
            <person name="Clum A."/>
            <person name="Copeland A."/>
            <person name="Hainaut M."/>
            <person name="Haridas S."/>
            <person name="Labutti K."/>
            <person name="Lindquist E."/>
            <person name="Lipzen A."/>
            <person name="Khouja H.-R."/>
            <person name="Murat C."/>
            <person name="Ohm R."/>
            <person name="Olson A."/>
            <person name="Spatafora J."/>
            <person name="Veneault-Fourrey C."/>
            <person name="Henrissat B."/>
            <person name="Grigoriev I."/>
            <person name="Martin F."/>
            <person name="Perotto S."/>
        </authorList>
    </citation>
    <scope>NUCLEOTIDE SEQUENCE [LARGE SCALE GENOMIC DNA]</scope>
    <source>
        <strain evidence="1 2">F</strain>
    </source>
</reference>